<dbReference type="SMART" id="SM00060">
    <property type="entry name" value="FN3"/>
    <property type="match status" value="1"/>
</dbReference>
<gene>
    <name evidence="3" type="ORF">IOQ59_03535</name>
</gene>
<evidence type="ECO:0000313" key="4">
    <source>
        <dbReference type="Proteomes" id="UP000640333"/>
    </source>
</evidence>
<name>A0A8J7FKB2_9GAMM</name>
<evidence type="ECO:0000313" key="3">
    <source>
        <dbReference type="EMBL" id="MBE9396327.1"/>
    </source>
</evidence>
<sequence length="1018" mass="106491">MYRSAWAKVLLLSATPLLFPMESLARSDNAYGVNAPFGINELPPGILKKQLEDLSPAAQKRALGWMHRFSFTEQDVPALRVDQSGGVFYEDPVFDGIDPAPSSTPSLSEVTHAEAFTLHSKPGASRVVYLDMDGHVVSGTIWNGSADPLYMRPYDSNGDESSFSQTELNEIAETWKRVAEDFAPYDIDVTTEEPPAFGANVGHILVTRKADENNRNIYNCSCGGVAYVGVWGNSNFPYYQPALVFLDGVGGPHNISEAASHELGHNLSLSHDGNSSTGYYGGHGSGNTDWGPIMGVGYYAQVSQWSKGEYADANNTQDDLQLIADRLTYRTDDHEDVNFSGATPLVITGGTSVNATNPVTDPANTDPSNKGIIEDRTDVDLFFMDVGDGTINLSVTPAWADAFASQSRRGMNLDVKAVLYDEFGYEVAQSNPLSDTYATINVGVAAGRYILSIEGVGVGDPLTNGYTDYGSLGQYFITGSVPEDSVSTTPPTAPTDLSAVQSGDANIALNWTDPLSTAESNEAGYRVYRQIDGGSFVQISTLPRDSSSFSDNNLASGAYVYQVEAYNSAGFSTSNSTIAIVISVPSTASATSENTMMGSIVSGSYQSTVNVSGYERISEQHQGGKPRNRVSQMEHFWTVSGIAPAASVTLDVDATAPANSDGDDFALAYSTDGSNYQPFGMLSNGTGRQVISALLPAGTSGSIFIRVNDTDRTAGNGQNNYLDVYQIVVTSAGEPGDLPPTVTISEPADNTTADAGDWLIFSATASDSEDGDLSGGVSWSSSLDGNLGQGASVQTSTLSLGAHVITATVTDSADNSDSDTVNVTISDPLQNNAPVANTDNASVDQDSSVVISVLSNDTDADGDSLTIGSVTQGTNGSVTNNGSTVTYTPNASFVGSDSFTYNVNDGQGGSDTGTVNVTVNPTGGAVLTVTDVTPNTVGVNQQVEVTIVGTGFTQGASVSFQNGSGPAPSASGVVVVNSTTMTANVFVKAGGPRRNRTWDVVVNNGSSATCSGCITVTP</sequence>
<dbReference type="Proteomes" id="UP000640333">
    <property type="component" value="Unassembled WGS sequence"/>
</dbReference>
<dbReference type="Gene3D" id="2.60.40.2810">
    <property type="match status" value="1"/>
</dbReference>
<organism evidence="3 4">
    <name type="scientific">Pontibacterium sinense</name>
    <dbReference type="NCBI Taxonomy" id="2781979"/>
    <lineage>
        <taxon>Bacteria</taxon>
        <taxon>Pseudomonadati</taxon>
        <taxon>Pseudomonadota</taxon>
        <taxon>Gammaproteobacteria</taxon>
        <taxon>Oceanospirillales</taxon>
        <taxon>Oceanospirillaceae</taxon>
        <taxon>Pontibacterium</taxon>
    </lineage>
</organism>
<evidence type="ECO:0000256" key="1">
    <source>
        <dbReference type="SAM" id="SignalP"/>
    </source>
</evidence>
<dbReference type="EMBL" id="JADEYS010000002">
    <property type="protein sequence ID" value="MBE9396327.1"/>
    <property type="molecule type" value="Genomic_DNA"/>
</dbReference>
<dbReference type="InterPro" id="IPR036116">
    <property type="entry name" value="FN3_sf"/>
</dbReference>
<dbReference type="SUPFAM" id="SSF49265">
    <property type="entry name" value="Fibronectin type III"/>
    <property type="match status" value="1"/>
</dbReference>
<evidence type="ECO:0000259" key="2">
    <source>
        <dbReference type="PROSITE" id="PS50853"/>
    </source>
</evidence>
<keyword evidence="4" id="KW-1185">Reference proteome</keyword>
<feature type="chain" id="PRO_5035328518" evidence="1">
    <location>
        <begin position="26"/>
        <end position="1018"/>
    </location>
</feature>
<dbReference type="SUPFAM" id="SSF55486">
    <property type="entry name" value="Metalloproteases ('zincins'), catalytic domain"/>
    <property type="match status" value="1"/>
</dbReference>
<feature type="signal peptide" evidence="1">
    <location>
        <begin position="1"/>
        <end position="25"/>
    </location>
</feature>
<dbReference type="RefSeq" id="WP_193951871.1">
    <property type="nucleotide sequence ID" value="NZ_JADEYS010000002.1"/>
</dbReference>
<feature type="domain" description="Fibronectin type-III" evidence="2">
    <location>
        <begin position="493"/>
        <end position="587"/>
    </location>
</feature>
<dbReference type="InterPro" id="IPR013783">
    <property type="entry name" value="Ig-like_fold"/>
</dbReference>
<dbReference type="Pfam" id="PF13582">
    <property type="entry name" value="Reprolysin_3"/>
    <property type="match status" value="1"/>
</dbReference>
<dbReference type="AlphaFoldDB" id="A0A8J7FKB2"/>
<dbReference type="Gene3D" id="2.60.40.10">
    <property type="entry name" value="Immunoglobulins"/>
    <property type="match status" value="1"/>
</dbReference>
<dbReference type="PROSITE" id="PS50853">
    <property type="entry name" value="FN3"/>
    <property type="match status" value="1"/>
</dbReference>
<comment type="caution">
    <text evidence="3">The sequence shown here is derived from an EMBL/GenBank/DDBJ whole genome shotgun (WGS) entry which is preliminary data.</text>
</comment>
<reference evidence="3" key="1">
    <citation type="submission" date="2020-10" db="EMBL/GenBank/DDBJ databases">
        <title>Bacterium isolated from coastal waters sediment.</title>
        <authorList>
            <person name="Chen R.-J."/>
            <person name="Lu D.-C."/>
            <person name="Zhu K.-L."/>
            <person name="Du Z.-J."/>
        </authorList>
    </citation>
    <scope>NUCLEOTIDE SEQUENCE</scope>
    <source>
        <strain evidence="3">N1Y112</strain>
    </source>
</reference>
<protein>
    <submittedName>
        <fullName evidence="3">Cadherin-like domain-containing protein</fullName>
    </submittedName>
</protein>
<dbReference type="Pfam" id="PF00041">
    <property type="entry name" value="fn3"/>
    <property type="match status" value="1"/>
</dbReference>
<dbReference type="CDD" id="cd00063">
    <property type="entry name" value="FN3"/>
    <property type="match status" value="1"/>
</dbReference>
<proteinExistence type="predicted"/>
<keyword evidence="1" id="KW-0732">Signal</keyword>
<dbReference type="Pfam" id="PF17963">
    <property type="entry name" value="Big_9"/>
    <property type="match status" value="1"/>
</dbReference>
<accession>A0A8J7FKB2</accession>
<dbReference type="InterPro" id="IPR003961">
    <property type="entry name" value="FN3_dom"/>
</dbReference>